<dbReference type="EMBL" id="JXTB01000173">
    <property type="protein sequence ID" value="PON56293.1"/>
    <property type="molecule type" value="Genomic_DNA"/>
</dbReference>
<reference evidence="2" key="1">
    <citation type="submission" date="2016-06" db="EMBL/GenBank/DDBJ databases">
        <title>Parallel loss of symbiosis genes in relatives of nitrogen-fixing non-legume Parasponia.</title>
        <authorList>
            <person name="Van Velzen R."/>
            <person name="Holmer R."/>
            <person name="Bu F."/>
            <person name="Rutten L."/>
            <person name="Van Zeijl A."/>
            <person name="Liu W."/>
            <person name="Santuari L."/>
            <person name="Cao Q."/>
            <person name="Sharma T."/>
            <person name="Shen D."/>
            <person name="Roswanjaya Y."/>
            <person name="Wardhani T."/>
            <person name="Kalhor M.S."/>
            <person name="Jansen J."/>
            <person name="Van den Hoogen J."/>
            <person name="Gungor B."/>
            <person name="Hartog M."/>
            <person name="Hontelez J."/>
            <person name="Verver J."/>
            <person name="Yang W.-C."/>
            <person name="Schijlen E."/>
            <person name="Repin R."/>
            <person name="Schilthuizen M."/>
            <person name="Schranz E."/>
            <person name="Heidstra R."/>
            <person name="Miyata K."/>
            <person name="Fedorova E."/>
            <person name="Kohlen W."/>
            <person name="Bisseling T."/>
            <person name="Smit S."/>
            <person name="Geurts R."/>
        </authorList>
    </citation>
    <scope>NUCLEOTIDE SEQUENCE [LARGE SCALE GENOMIC DNA]</scope>
    <source>
        <strain evidence="2">cv. WU1-14</strain>
    </source>
</reference>
<dbReference type="OrthoDB" id="10514936at2759"/>
<accession>A0A2P5C5G1</accession>
<evidence type="ECO:0000313" key="1">
    <source>
        <dbReference type="EMBL" id="PON56293.1"/>
    </source>
</evidence>
<protein>
    <submittedName>
        <fullName evidence="1">Uncharacterized protein</fullName>
    </submittedName>
</protein>
<feature type="non-terminal residue" evidence="1">
    <location>
        <position position="157"/>
    </location>
</feature>
<dbReference type="AlphaFoldDB" id="A0A2P5C5G1"/>
<keyword evidence="2" id="KW-1185">Reference proteome</keyword>
<dbReference type="Proteomes" id="UP000237105">
    <property type="component" value="Unassembled WGS sequence"/>
</dbReference>
<gene>
    <name evidence="1" type="ORF">PanWU01x14_183050</name>
</gene>
<comment type="caution">
    <text evidence="1">The sequence shown here is derived from an EMBL/GenBank/DDBJ whole genome shotgun (WGS) entry which is preliminary data.</text>
</comment>
<proteinExistence type="predicted"/>
<evidence type="ECO:0000313" key="2">
    <source>
        <dbReference type="Proteomes" id="UP000237105"/>
    </source>
</evidence>
<name>A0A2P5C5G1_PARAD</name>
<sequence length="157" mass="17521">MVLVPKGASTPIGIIENNGDGGLGNTRLSLLVNKLLEIGSPDLLQIGDAQHEADGVEDVGLSGAVEARDSVEEWVETRDDGPRRVRLETLQANLLYVHFFLPQLQELDTQKLYGLGRRRKSRRRTLSEEENRVNEPVILRDRNRKEPTLSLSLSLSL</sequence>
<organism evidence="1 2">
    <name type="scientific">Parasponia andersonii</name>
    <name type="common">Sponia andersonii</name>
    <dbReference type="NCBI Taxonomy" id="3476"/>
    <lineage>
        <taxon>Eukaryota</taxon>
        <taxon>Viridiplantae</taxon>
        <taxon>Streptophyta</taxon>
        <taxon>Embryophyta</taxon>
        <taxon>Tracheophyta</taxon>
        <taxon>Spermatophyta</taxon>
        <taxon>Magnoliopsida</taxon>
        <taxon>eudicotyledons</taxon>
        <taxon>Gunneridae</taxon>
        <taxon>Pentapetalae</taxon>
        <taxon>rosids</taxon>
        <taxon>fabids</taxon>
        <taxon>Rosales</taxon>
        <taxon>Cannabaceae</taxon>
        <taxon>Parasponia</taxon>
    </lineage>
</organism>